<sequence length="161" mass="17986">MSAEVSELITSALTSAGVDYTEPEDGAFLLTLPGERRYRTLVWLLIGDHELLIESFVCRKPDENFAGVYKFLLQRNSKLRSVAYCLDAVGDIHLVGRIGLDSVTPEEIDTVLGVVLQTSDADFNPILERGFASSIRREWAWRTDRGESLANLKAFKHLMAP</sequence>
<proteinExistence type="predicted"/>
<evidence type="ECO:0000313" key="1">
    <source>
        <dbReference type="EMBL" id="AZI59024.1"/>
    </source>
</evidence>
<organism evidence="1 2">
    <name type="scientific">Nakamurella antarctica</name>
    <dbReference type="NCBI Taxonomy" id="1902245"/>
    <lineage>
        <taxon>Bacteria</taxon>
        <taxon>Bacillati</taxon>
        <taxon>Actinomycetota</taxon>
        <taxon>Actinomycetes</taxon>
        <taxon>Nakamurellales</taxon>
        <taxon>Nakamurellaceae</taxon>
        <taxon>Nakamurella</taxon>
    </lineage>
</organism>
<keyword evidence="2" id="KW-1185">Reference proteome</keyword>
<reference evidence="1 2" key="2">
    <citation type="submission" date="2018-12" db="EMBL/GenBank/DDBJ databases">
        <title>Nakamurella antarcticus sp. nov., isolated from Antarctica South Shetland Islands soil.</title>
        <authorList>
            <person name="Peng F."/>
        </authorList>
    </citation>
    <scope>NUCLEOTIDE SEQUENCE [LARGE SCALE GENOMIC DNA]</scope>
    <source>
        <strain evidence="1 2">S14-144</strain>
    </source>
</reference>
<reference evidence="1 2" key="1">
    <citation type="submission" date="2018-11" db="EMBL/GenBank/DDBJ databases">
        <authorList>
            <person name="Da X."/>
        </authorList>
    </citation>
    <scope>NUCLEOTIDE SEQUENCE [LARGE SCALE GENOMIC DNA]</scope>
    <source>
        <strain evidence="1 2">S14-144</strain>
    </source>
</reference>
<dbReference type="EMBL" id="CP034170">
    <property type="protein sequence ID" value="AZI59024.1"/>
    <property type="molecule type" value="Genomic_DNA"/>
</dbReference>
<evidence type="ECO:0000313" key="2">
    <source>
        <dbReference type="Proteomes" id="UP000268084"/>
    </source>
</evidence>
<gene>
    <name evidence="1" type="ORF">EH165_13580</name>
</gene>
<dbReference type="OrthoDB" id="3212317at2"/>
<dbReference type="AlphaFoldDB" id="A0A3G8ZX72"/>
<dbReference type="Gene3D" id="3.30.1460.10">
    <property type="match status" value="1"/>
</dbReference>
<dbReference type="KEGG" id="nak:EH165_13580"/>
<dbReference type="Pfam" id="PF10722">
    <property type="entry name" value="YbjN"/>
    <property type="match status" value="1"/>
</dbReference>
<protein>
    <submittedName>
        <fullName evidence="1">YbjN domain-containing protein</fullName>
    </submittedName>
</protein>
<dbReference type="SUPFAM" id="SSF69635">
    <property type="entry name" value="Type III secretory system chaperone-like"/>
    <property type="match status" value="1"/>
</dbReference>
<accession>A0A3G8ZX72</accession>
<dbReference type="RefSeq" id="WP_124799928.1">
    <property type="nucleotide sequence ID" value="NZ_CP034170.1"/>
</dbReference>
<name>A0A3G8ZX72_9ACTN</name>
<dbReference type="InterPro" id="IPR019660">
    <property type="entry name" value="Put_sensory_transdc_reg_YbjN"/>
</dbReference>
<dbReference type="Proteomes" id="UP000268084">
    <property type="component" value="Chromosome"/>
</dbReference>